<dbReference type="WBParaSite" id="PgR116_g018_t01">
    <property type="protein sequence ID" value="PgR116_g018_t01"/>
    <property type="gene ID" value="PgR116_g018"/>
</dbReference>
<dbReference type="InterPro" id="IPR015443">
    <property type="entry name" value="Aldose_1-epimerase"/>
</dbReference>
<comment type="pathway">
    <text evidence="3 8">Carbohydrate metabolism; hexose metabolism.</text>
</comment>
<dbReference type="Pfam" id="PF01263">
    <property type="entry name" value="Aldose_epim"/>
    <property type="match status" value="1"/>
</dbReference>
<feature type="binding site" evidence="11">
    <location>
        <begin position="179"/>
        <end position="181"/>
    </location>
    <ligand>
        <name>beta-D-galactose</name>
        <dbReference type="ChEBI" id="CHEBI:27667"/>
    </ligand>
</feature>
<feature type="binding site" evidence="10">
    <location>
        <position position="245"/>
    </location>
    <ligand>
        <name>beta-D-galactose</name>
        <dbReference type="ChEBI" id="CHEBI:27667"/>
    </ligand>
</feature>
<feature type="active site" description="Proton donor" evidence="9">
    <location>
        <position position="179"/>
    </location>
</feature>
<evidence type="ECO:0000256" key="11">
    <source>
        <dbReference type="PIRSR" id="PIRSR005096-3"/>
    </source>
</evidence>
<dbReference type="InterPro" id="IPR008183">
    <property type="entry name" value="Aldose_1/G6P_1-epimerase"/>
</dbReference>
<evidence type="ECO:0000256" key="3">
    <source>
        <dbReference type="ARBA" id="ARBA00005028"/>
    </source>
</evidence>
<feature type="binding site" evidence="11">
    <location>
        <begin position="77"/>
        <end position="78"/>
    </location>
    <ligand>
        <name>beta-D-galactose</name>
        <dbReference type="ChEBI" id="CHEBI:27667"/>
    </ligand>
</feature>
<evidence type="ECO:0000256" key="6">
    <source>
        <dbReference type="ARBA" id="ARBA00023277"/>
    </source>
</evidence>
<keyword evidence="6 8" id="KW-0119">Carbohydrate metabolism</keyword>
<dbReference type="CDD" id="cd09019">
    <property type="entry name" value="galactose_mutarotase_like"/>
    <property type="match status" value="1"/>
</dbReference>
<name>A0A915CBP2_PARUN</name>
<comment type="pathway">
    <text evidence="2">Carbohydrate metabolism; galactose metabolism.</text>
</comment>
<dbReference type="GO" id="GO:0030246">
    <property type="term" value="F:carbohydrate binding"/>
    <property type="evidence" value="ECO:0007669"/>
    <property type="project" value="InterPro"/>
</dbReference>
<evidence type="ECO:0000256" key="4">
    <source>
        <dbReference type="ARBA" id="ARBA00006206"/>
    </source>
</evidence>
<dbReference type="GO" id="GO:0033499">
    <property type="term" value="P:galactose catabolic process via UDP-galactose, Leloir pathway"/>
    <property type="evidence" value="ECO:0007669"/>
    <property type="project" value="TreeGrafter"/>
</dbReference>
<dbReference type="EC" id="5.1.3.3" evidence="8"/>
<dbReference type="InterPro" id="IPR011013">
    <property type="entry name" value="Gal_mutarotase_sf_dom"/>
</dbReference>
<dbReference type="Proteomes" id="UP000887569">
    <property type="component" value="Unplaced"/>
</dbReference>
<dbReference type="GO" id="GO:0006006">
    <property type="term" value="P:glucose metabolic process"/>
    <property type="evidence" value="ECO:0007669"/>
    <property type="project" value="TreeGrafter"/>
</dbReference>
<evidence type="ECO:0000256" key="9">
    <source>
        <dbReference type="PIRSR" id="PIRSR005096-1"/>
    </source>
</evidence>
<keyword evidence="5 8" id="KW-0413">Isomerase</keyword>
<evidence type="ECO:0000256" key="1">
    <source>
        <dbReference type="ARBA" id="ARBA00001712"/>
    </source>
</evidence>
<dbReference type="PANTHER" id="PTHR10091:SF0">
    <property type="entry name" value="GALACTOSE MUTAROTASE"/>
    <property type="match status" value="1"/>
</dbReference>
<reference evidence="13" key="1">
    <citation type="submission" date="2022-11" db="UniProtKB">
        <authorList>
            <consortium name="WormBaseParasite"/>
        </authorList>
    </citation>
    <scope>IDENTIFICATION</scope>
</reference>
<dbReference type="InterPro" id="IPR047215">
    <property type="entry name" value="Galactose_mutarotase-like"/>
</dbReference>
<dbReference type="PIRSF" id="PIRSF005096">
    <property type="entry name" value="GALM"/>
    <property type="match status" value="1"/>
</dbReference>
<dbReference type="Gene3D" id="2.70.98.10">
    <property type="match status" value="1"/>
</dbReference>
<sequence length="346" mass="38258">MSESDFGDYEGKKVKLITLTNSNGMRVELLSFGAIIKSIIVKDKCGVDRDVVLGCNQIDGFITDDAYMGATVGRVCNRIANASFELNGKKYDLPANNGKHHLHGGGCLSKRVWEVDEIRQCDGMQSVKFTTVSRDGEFGYPGDVRFDVTFEVDNHNKLNVLHEAFSLSDTSTIVNLTVHPYFNLDPQMSADVLDHELMIKANTYLAVDEMAVATGEICSLNGDLKKLREGVCLRELTTSGAIDIDNDFILDCKPGDEALRLRSERSGIILTLSTSYPVIHLYLAQHFNNIKGKMAQPYGKYAGIAIEAHKYSNAINIPHFPSIVLNGHSKYSEWISFSLTCTSTNN</sequence>
<comment type="function">
    <text evidence="7">Mutarotase that catalyzes the interconversion of beta-D-galactose and alpha-D-galactose during galactose metabolism. Beta-D-galactose is metabolized in the liver into glucose 1-phosphate, the primary metabolic fuel, by the action of four enzymes that constitute the Leloir pathway: GALM, GALK1 (galactokinase), GALT (galactose-1-phosphate uridylyltransferase) and GALE (UDP-galactose-4'-epimerase). Involved in the maintenance of the equilibrium between the beta- and alpha-anomers of galactose, therefore ensuring a sufficient supply of the alpha-anomer for GALK1. Also active on D-glucose although shows a preference for galactose over glucose.</text>
</comment>
<protein>
    <recommendedName>
        <fullName evidence="8">Aldose 1-epimerase</fullName>
        <ecNumber evidence="8">5.1.3.3</ecNumber>
    </recommendedName>
</protein>
<evidence type="ECO:0000256" key="10">
    <source>
        <dbReference type="PIRSR" id="PIRSR005096-2"/>
    </source>
</evidence>
<dbReference type="GO" id="GO:0004034">
    <property type="term" value="F:aldose 1-epimerase activity"/>
    <property type="evidence" value="ECO:0007669"/>
    <property type="project" value="UniProtKB-EC"/>
</dbReference>
<proteinExistence type="inferred from homology"/>
<evidence type="ECO:0000313" key="12">
    <source>
        <dbReference type="Proteomes" id="UP000887569"/>
    </source>
</evidence>
<comment type="similarity">
    <text evidence="4 8">Belongs to the aldose epimerase family.</text>
</comment>
<evidence type="ECO:0000313" key="13">
    <source>
        <dbReference type="WBParaSite" id="PgR116_g018_t01"/>
    </source>
</evidence>
<dbReference type="InterPro" id="IPR014718">
    <property type="entry name" value="GH-type_carb-bd"/>
</dbReference>
<comment type="catalytic activity">
    <reaction evidence="1">
        <text>alpha-D-galactose = beta-D-galactose</text>
        <dbReference type="Rhea" id="RHEA:28675"/>
        <dbReference type="ChEBI" id="CHEBI:27667"/>
        <dbReference type="ChEBI" id="CHEBI:28061"/>
        <dbReference type="EC" id="5.1.3.3"/>
    </reaction>
    <physiologicalReaction direction="right-to-left" evidence="1">
        <dbReference type="Rhea" id="RHEA:28677"/>
    </physiologicalReaction>
</comment>
<feature type="active site" description="Proton acceptor" evidence="9">
    <location>
        <position position="307"/>
    </location>
</feature>
<accession>A0A915CBP2</accession>
<dbReference type="PANTHER" id="PTHR10091">
    <property type="entry name" value="ALDOSE-1-EPIMERASE"/>
    <property type="match status" value="1"/>
</dbReference>
<evidence type="ECO:0000256" key="8">
    <source>
        <dbReference type="PIRNR" id="PIRNR005096"/>
    </source>
</evidence>
<evidence type="ECO:0000256" key="5">
    <source>
        <dbReference type="ARBA" id="ARBA00023235"/>
    </source>
</evidence>
<dbReference type="SUPFAM" id="SSF74650">
    <property type="entry name" value="Galactose mutarotase-like"/>
    <property type="match status" value="1"/>
</dbReference>
<evidence type="ECO:0000256" key="7">
    <source>
        <dbReference type="ARBA" id="ARBA00045743"/>
    </source>
</evidence>
<comment type="catalytic activity">
    <reaction evidence="8">
        <text>alpha-D-glucose = beta-D-glucose</text>
        <dbReference type="Rhea" id="RHEA:10264"/>
        <dbReference type="ChEBI" id="CHEBI:15903"/>
        <dbReference type="ChEBI" id="CHEBI:17925"/>
        <dbReference type="EC" id="5.1.3.3"/>
    </reaction>
</comment>
<dbReference type="AlphaFoldDB" id="A0A915CBP2"/>
<keyword evidence="12" id="KW-1185">Reference proteome</keyword>
<evidence type="ECO:0000256" key="2">
    <source>
        <dbReference type="ARBA" id="ARBA00004947"/>
    </source>
</evidence>
<organism evidence="12 13">
    <name type="scientific">Parascaris univalens</name>
    <name type="common">Nematode worm</name>
    <dbReference type="NCBI Taxonomy" id="6257"/>
    <lineage>
        <taxon>Eukaryota</taxon>
        <taxon>Metazoa</taxon>
        <taxon>Ecdysozoa</taxon>
        <taxon>Nematoda</taxon>
        <taxon>Chromadorea</taxon>
        <taxon>Rhabditida</taxon>
        <taxon>Spirurina</taxon>
        <taxon>Ascaridomorpha</taxon>
        <taxon>Ascaridoidea</taxon>
        <taxon>Ascarididae</taxon>
        <taxon>Parascaris</taxon>
    </lineage>
</organism>